<evidence type="ECO:0000256" key="23">
    <source>
        <dbReference type="SAM" id="MobiDB-lite"/>
    </source>
</evidence>
<evidence type="ECO:0000256" key="21">
    <source>
        <dbReference type="ARBA" id="ARBA00048679"/>
    </source>
</evidence>
<keyword evidence="16 24" id="KW-1133">Transmembrane helix</keyword>
<sequence length="1227" mass="134053">MREKKEMKKLKKKKRKTRFNKEHKYCLIYTLAFPLTCSLSVKDPEIRVRVFENREKKKSLSIHSLQKLKERGFQCFRDPFEGSKMGSSYFLSSVIKWQSFTKLKLFSLFCAFSLSLNGVASFDSDKSVLLQFKNSVSDPSGLISGWNLISTNHCHWNGVSCDANSRVVSLNITGNGNYRGKKSGGGGAILCSGDSIELSLYGFGIRRDCKGSKGILMGKLVPLIARLSELRVLSLPFNGFLGLIPSEIWGMEKLEVLDLEGNLVSGSLPVSFSGLRNLRVLNLGFNRIEGEIPDSLSRCDGLEILNIAGNLINGTVPGFAGRFKGVYLSLNQLGGSLPEDFGYNCEKLEHLDLSGNFLVGGIPSNLGNCGNLRTLLLYSNMFEEIIPRELGMLGKLEVLDVSRNSLSGPVPPELGNCSALSVLVLSNMFDPYQDVNGTRGNGLLDHLSSVNEDFNFFQGGIPADVMTLPKLRMLWAPSATLDGMLLSNWDSCDSLEMINLSHNFFKGEIPHGFSRCNKLQYLDLSSNGLYGELLEELRVPCMTVFDVSGNALSGSIPSFYSSSCPPVPSTIEYPLNIYDPSSAYISFFAYKAKAGSPTMSLGRNGEISVFHNFGDNNFTGNLQSLPISPVRLGKQTAYTFLAGDNKLSGPFPGILFENCDGLNMMSVNVSNNRMSGQIPANMGPMCRSLKLLDASKNQIAGTIPPSVGELVSLVYLDMSWNLLRGQIPSSLTQISGLKYLSLTGNRIVGSIPSSIGKLQTLEVLDLSSNLLSGEIPNDLVRLRNLTALLLNNNKLSGQIPSGLANVTLLSIFNVSFNNLSGSLPSSNNLMKCNSVLGNPYLHPCHAFSLASPSPDSPGRASEVQSYISPSDQNQKNRSGGFTSIEIASIASASAIFSVLLALIFLFIYTRKWSPKSKIMGSARKEVTIFTDIGVPLTFENVVRATGSFNASNCIGNGGFGSTYKAEISPGVLVAIKKLAVGRFQGIQQFHAEIKTLGRLHHPNLVTLIGYHASETEMFLIYNYLPGGNLEKFIQERSTRAVDWRILHKIALDIARALAYLHDQCVPRVLHRDVKPSNILLDDDFNAYLSDFGLARLLGTSETHATTGVAGTFGYVAPEYAMTCRVSDKADVYSYGVVLLELLSDKKALDPSFSSYGNGFNIVAWACMLLRQGRAKEFFTAGLWDAGPHDDLVEVLHMAVVCTVDSLSTRPTMKQVVRRLKQLQPPSC</sequence>
<dbReference type="InterPro" id="IPR013210">
    <property type="entry name" value="LRR_N_plant-typ"/>
</dbReference>
<keyword evidence="4" id="KW-0217">Developmental protein</keyword>
<evidence type="ECO:0000256" key="10">
    <source>
        <dbReference type="ARBA" id="ARBA00022692"/>
    </source>
</evidence>
<dbReference type="Pfam" id="PF00069">
    <property type="entry name" value="Pkinase"/>
    <property type="match status" value="1"/>
</dbReference>
<dbReference type="InterPro" id="IPR055414">
    <property type="entry name" value="LRR_R13L4/SHOC2-like"/>
</dbReference>
<dbReference type="InterPro" id="IPR017441">
    <property type="entry name" value="Protein_kinase_ATP_BS"/>
</dbReference>
<dbReference type="InterPro" id="IPR003591">
    <property type="entry name" value="Leu-rich_rpt_typical-subtyp"/>
</dbReference>
<evidence type="ECO:0000313" key="26">
    <source>
        <dbReference type="Proteomes" id="UP000694918"/>
    </source>
</evidence>
<dbReference type="InterPro" id="IPR032675">
    <property type="entry name" value="LRR_dom_sf"/>
</dbReference>
<keyword evidence="10 24" id="KW-0812">Transmembrane</keyword>
<dbReference type="SUPFAM" id="SSF56112">
    <property type="entry name" value="Protein kinase-like (PK-like)"/>
    <property type="match status" value="1"/>
</dbReference>
<keyword evidence="12" id="KW-0677">Repeat</keyword>
<dbReference type="RefSeq" id="XP_011000077.1">
    <property type="nucleotide sequence ID" value="XM_011001775.1"/>
</dbReference>
<evidence type="ECO:0000256" key="16">
    <source>
        <dbReference type="ARBA" id="ARBA00022989"/>
    </source>
</evidence>
<dbReference type="InterPro" id="IPR001611">
    <property type="entry name" value="Leu-rich_rpt"/>
</dbReference>
<dbReference type="GO" id="GO:0009945">
    <property type="term" value="P:radial axis specification"/>
    <property type="evidence" value="ECO:0007669"/>
    <property type="project" value="UniProtKB-ARBA"/>
</dbReference>
<keyword evidence="11" id="KW-0732">Signal</keyword>
<evidence type="ECO:0000256" key="15">
    <source>
        <dbReference type="ARBA" id="ARBA00022840"/>
    </source>
</evidence>
<keyword evidence="13 22" id="KW-0547">Nucleotide-binding</keyword>
<evidence type="ECO:0000256" key="6">
    <source>
        <dbReference type="ARBA" id="ARBA00022527"/>
    </source>
</evidence>
<feature type="compositionally biased region" description="Polar residues" evidence="23">
    <location>
        <begin position="862"/>
        <end position="877"/>
    </location>
</feature>
<evidence type="ECO:0000256" key="4">
    <source>
        <dbReference type="ARBA" id="ARBA00022473"/>
    </source>
</evidence>
<evidence type="ECO:0000256" key="17">
    <source>
        <dbReference type="ARBA" id="ARBA00023136"/>
    </source>
</evidence>
<dbReference type="GO" id="GO:0009414">
    <property type="term" value="P:response to water deprivation"/>
    <property type="evidence" value="ECO:0007669"/>
    <property type="project" value="UniProtKB-ARBA"/>
</dbReference>
<dbReference type="PROSITE" id="PS50011">
    <property type="entry name" value="PROTEIN_KINASE_DOM"/>
    <property type="match status" value="1"/>
</dbReference>
<dbReference type="AlphaFoldDB" id="A0AAJ6WZE4"/>
<accession>A0AAJ6WZE4</accession>
<comment type="subcellular location">
    <subcellularLocation>
        <location evidence="1">Cell membrane</location>
        <topology evidence="1">Single-pass type I membrane protein</topology>
    </subcellularLocation>
</comment>
<name>A0AAJ6WZE4_POPEU</name>
<evidence type="ECO:0000256" key="9">
    <source>
        <dbReference type="ARBA" id="ARBA00022679"/>
    </source>
</evidence>
<comment type="similarity">
    <text evidence="2">Belongs to the protein kinase superfamily. Ser/Thr protein kinase family.</text>
</comment>
<dbReference type="GeneID" id="105107742"/>
<evidence type="ECO:0000256" key="1">
    <source>
        <dbReference type="ARBA" id="ARBA00004251"/>
    </source>
</evidence>
<keyword evidence="7" id="KW-0597">Phosphoprotein</keyword>
<evidence type="ECO:0000256" key="13">
    <source>
        <dbReference type="ARBA" id="ARBA00022741"/>
    </source>
</evidence>
<evidence type="ECO:0000256" key="14">
    <source>
        <dbReference type="ARBA" id="ARBA00022777"/>
    </source>
</evidence>
<dbReference type="InterPro" id="IPR008271">
    <property type="entry name" value="Ser/Thr_kinase_AS"/>
</dbReference>
<dbReference type="SUPFAM" id="SSF52058">
    <property type="entry name" value="L domain-like"/>
    <property type="match status" value="3"/>
</dbReference>
<protein>
    <recommendedName>
        <fullName evidence="3">non-specific serine/threonine protein kinase</fullName>
        <ecNumber evidence="3">2.7.11.1</ecNumber>
    </recommendedName>
</protein>
<evidence type="ECO:0000256" key="22">
    <source>
        <dbReference type="PROSITE-ProRule" id="PRU10141"/>
    </source>
</evidence>
<feature type="binding site" evidence="22">
    <location>
        <position position="977"/>
    </location>
    <ligand>
        <name>ATP</name>
        <dbReference type="ChEBI" id="CHEBI:30616"/>
    </ligand>
</feature>
<feature type="transmembrane region" description="Helical" evidence="24">
    <location>
        <begin position="886"/>
        <end position="909"/>
    </location>
</feature>
<evidence type="ECO:0000256" key="5">
    <source>
        <dbReference type="ARBA" id="ARBA00022475"/>
    </source>
</evidence>
<dbReference type="FunFam" id="3.30.200.20:FF:000260">
    <property type="entry name" value="LRR receptor-like serine/threonine-protein kinase RPK2"/>
    <property type="match status" value="1"/>
</dbReference>
<dbReference type="Gene3D" id="3.30.200.20">
    <property type="entry name" value="Phosphorylase Kinase, domain 1"/>
    <property type="match status" value="1"/>
</dbReference>
<dbReference type="Pfam" id="PF08263">
    <property type="entry name" value="LRRNT_2"/>
    <property type="match status" value="1"/>
</dbReference>
<gene>
    <name evidence="27" type="primary">LOC105107742</name>
</gene>
<dbReference type="GO" id="GO:0004674">
    <property type="term" value="F:protein serine/threonine kinase activity"/>
    <property type="evidence" value="ECO:0007669"/>
    <property type="project" value="UniProtKB-KW"/>
</dbReference>
<dbReference type="GO" id="GO:0009942">
    <property type="term" value="P:longitudinal axis specification"/>
    <property type="evidence" value="ECO:0007669"/>
    <property type="project" value="UniProtKB-ARBA"/>
</dbReference>
<keyword evidence="19" id="KW-0325">Glycoprotein</keyword>
<feature type="domain" description="Protein kinase" evidence="25">
    <location>
        <begin position="948"/>
        <end position="1222"/>
    </location>
</feature>
<dbReference type="PROSITE" id="PS00108">
    <property type="entry name" value="PROTEIN_KINASE_ST"/>
    <property type="match status" value="1"/>
</dbReference>
<evidence type="ECO:0000313" key="27">
    <source>
        <dbReference type="RefSeq" id="XP_011000077.1"/>
    </source>
</evidence>
<dbReference type="Pfam" id="PF23598">
    <property type="entry name" value="LRR_14"/>
    <property type="match status" value="1"/>
</dbReference>
<evidence type="ECO:0000259" key="25">
    <source>
        <dbReference type="PROSITE" id="PS50011"/>
    </source>
</evidence>
<dbReference type="Gene3D" id="1.10.510.10">
    <property type="entry name" value="Transferase(Phosphotransferase) domain 1"/>
    <property type="match status" value="1"/>
</dbReference>
<keyword evidence="8" id="KW-0433">Leucine-rich repeat</keyword>
<dbReference type="GO" id="GO:0009409">
    <property type="term" value="P:response to cold"/>
    <property type="evidence" value="ECO:0007669"/>
    <property type="project" value="UniProtKB-ARBA"/>
</dbReference>
<keyword evidence="5" id="KW-1003">Cell membrane</keyword>
<dbReference type="PROSITE" id="PS51450">
    <property type="entry name" value="LRR"/>
    <property type="match status" value="1"/>
</dbReference>
<dbReference type="KEGG" id="peu:105107742"/>
<dbReference type="FunFam" id="3.80.10.10:FF:000594">
    <property type="entry name" value="LRR receptor-like serine/threonine-protein kinase RPK2"/>
    <property type="match status" value="1"/>
</dbReference>
<dbReference type="GO" id="GO:0005886">
    <property type="term" value="C:plasma membrane"/>
    <property type="evidence" value="ECO:0007669"/>
    <property type="project" value="UniProtKB-SubCell"/>
</dbReference>
<dbReference type="InterPro" id="IPR000719">
    <property type="entry name" value="Prot_kinase_dom"/>
</dbReference>
<dbReference type="SMART" id="SM00220">
    <property type="entry name" value="S_TKc"/>
    <property type="match status" value="1"/>
</dbReference>
<dbReference type="Proteomes" id="UP000694918">
    <property type="component" value="Unplaced"/>
</dbReference>
<dbReference type="FunFam" id="1.10.510.10:FF:000192">
    <property type="entry name" value="LRR receptor-like serine/threonine-protein kinase RPK2"/>
    <property type="match status" value="1"/>
</dbReference>
<evidence type="ECO:0000256" key="7">
    <source>
        <dbReference type="ARBA" id="ARBA00022553"/>
    </source>
</evidence>
<evidence type="ECO:0000256" key="19">
    <source>
        <dbReference type="ARBA" id="ARBA00023180"/>
    </source>
</evidence>
<evidence type="ECO:0000256" key="8">
    <source>
        <dbReference type="ARBA" id="ARBA00022614"/>
    </source>
</evidence>
<keyword evidence="9" id="KW-0808">Transferase</keyword>
<evidence type="ECO:0000256" key="20">
    <source>
        <dbReference type="ARBA" id="ARBA00047899"/>
    </source>
</evidence>
<dbReference type="EC" id="2.7.11.1" evidence="3"/>
<dbReference type="PANTHER" id="PTHR48056:SF63">
    <property type="entry name" value="PROTEIN KINASE DOMAIN-CONTAINING PROTEIN"/>
    <property type="match status" value="1"/>
</dbReference>
<keyword evidence="26" id="KW-1185">Reference proteome</keyword>
<dbReference type="GO" id="GO:0048508">
    <property type="term" value="P:embryonic meristem development"/>
    <property type="evidence" value="ECO:0007669"/>
    <property type="project" value="UniProtKB-ARBA"/>
</dbReference>
<keyword evidence="6" id="KW-0723">Serine/threonine-protein kinase</keyword>
<comment type="catalytic activity">
    <reaction evidence="20">
        <text>L-threonyl-[protein] + ATP = O-phospho-L-threonyl-[protein] + ADP + H(+)</text>
        <dbReference type="Rhea" id="RHEA:46608"/>
        <dbReference type="Rhea" id="RHEA-COMP:11060"/>
        <dbReference type="Rhea" id="RHEA-COMP:11605"/>
        <dbReference type="ChEBI" id="CHEBI:15378"/>
        <dbReference type="ChEBI" id="CHEBI:30013"/>
        <dbReference type="ChEBI" id="CHEBI:30616"/>
        <dbReference type="ChEBI" id="CHEBI:61977"/>
        <dbReference type="ChEBI" id="CHEBI:456216"/>
        <dbReference type="EC" id="2.7.11.1"/>
    </reaction>
</comment>
<comment type="catalytic activity">
    <reaction evidence="21">
        <text>L-seryl-[protein] + ATP = O-phospho-L-seryl-[protein] + ADP + H(+)</text>
        <dbReference type="Rhea" id="RHEA:17989"/>
        <dbReference type="Rhea" id="RHEA-COMP:9863"/>
        <dbReference type="Rhea" id="RHEA-COMP:11604"/>
        <dbReference type="ChEBI" id="CHEBI:15378"/>
        <dbReference type="ChEBI" id="CHEBI:29999"/>
        <dbReference type="ChEBI" id="CHEBI:30616"/>
        <dbReference type="ChEBI" id="CHEBI:83421"/>
        <dbReference type="ChEBI" id="CHEBI:456216"/>
        <dbReference type="EC" id="2.7.11.1"/>
    </reaction>
</comment>
<dbReference type="GO" id="GO:0005524">
    <property type="term" value="F:ATP binding"/>
    <property type="evidence" value="ECO:0007669"/>
    <property type="project" value="UniProtKB-UniRule"/>
</dbReference>
<dbReference type="FunFam" id="3.80.10.10:FF:000652">
    <property type="entry name" value="LRR receptor-like serine/threonine-protein kinase RPK2"/>
    <property type="match status" value="1"/>
</dbReference>
<evidence type="ECO:0000256" key="3">
    <source>
        <dbReference type="ARBA" id="ARBA00012513"/>
    </source>
</evidence>
<dbReference type="InterPro" id="IPR011009">
    <property type="entry name" value="Kinase-like_dom_sf"/>
</dbReference>
<dbReference type="PROSITE" id="PS00107">
    <property type="entry name" value="PROTEIN_KINASE_ATP"/>
    <property type="match status" value="1"/>
</dbReference>
<evidence type="ECO:0000256" key="24">
    <source>
        <dbReference type="SAM" id="Phobius"/>
    </source>
</evidence>
<proteinExistence type="inferred from homology"/>
<dbReference type="CDD" id="cd14066">
    <property type="entry name" value="STKc_IRAK"/>
    <property type="match status" value="1"/>
</dbReference>
<dbReference type="InterPro" id="IPR050647">
    <property type="entry name" value="Plant_LRR-RLKs"/>
</dbReference>
<keyword evidence="14" id="KW-0418">Kinase</keyword>
<feature type="region of interest" description="Disordered" evidence="23">
    <location>
        <begin position="852"/>
        <end position="877"/>
    </location>
</feature>
<evidence type="ECO:0000256" key="11">
    <source>
        <dbReference type="ARBA" id="ARBA00022729"/>
    </source>
</evidence>
<evidence type="ECO:0000256" key="12">
    <source>
        <dbReference type="ARBA" id="ARBA00022737"/>
    </source>
</evidence>
<evidence type="ECO:0000256" key="2">
    <source>
        <dbReference type="ARBA" id="ARBA00008684"/>
    </source>
</evidence>
<dbReference type="PANTHER" id="PTHR48056">
    <property type="entry name" value="LRR RECEPTOR-LIKE SERINE/THREONINE-PROTEIN KINASE-RELATED"/>
    <property type="match status" value="1"/>
</dbReference>
<reference evidence="27" key="1">
    <citation type="submission" date="2025-08" db="UniProtKB">
        <authorList>
            <consortium name="RefSeq"/>
        </authorList>
    </citation>
    <scope>IDENTIFICATION</scope>
</reference>
<keyword evidence="18" id="KW-0675">Receptor</keyword>
<evidence type="ECO:0000256" key="18">
    <source>
        <dbReference type="ARBA" id="ARBA00023170"/>
    </source>
</evidence>
<dbReference type="FunFam" id="3.80.10.10:FF:000369">
    <property type="entry name" value="LRR receptor-like serine/threonine-protein kinase RPK2"/>
    <property type="match status" value="1"/>
</dbReference>
<keyword evidence="15 22" id="KW-0067">ATP-binding</keyword>
<dbReference type="Gene3D" id="3.80.10.10">
    <property type="entry name" value="Ribonuclease Inhibitor"/>
    <property type="match status" value="4"/>
</dbReference>
<keyword evidence="17 24" id="KW-0472">Membrane</keyword>
<dbReference type="SMART" id="SM00369">
    <property type="entry name" value="LRR_TYP"/>
    <property type="match status" value="6"/>
</dbReference>
<dbReference type="Pfam" id="PF00560">
    <property type="entry name" value="LRR_1"/>
    <property type="match status" value="6"/>
</dbReference>
<organism evidence="26 27">
    <name type="scientific">Populus euphratica</name>
    <name type="common">Euphrates poplar</name>
    <dbReference type="NCBI Taxonomy" id="75702"/>
    <lineage>
        <taxon>Eukaryota</taxon>
        <taxon>Viridiplantae</taxon>
        <taxon>Streptophyta</taxon>
        <taxon>Embryophyta</taxon>
        <taxon>Tracheophyta</taxon>
        <taxon>Spermatophyta</taxon>
        <taxon>Magnoliopsida</taxon>
        <taxon>eudicotyledons</taxon>
        <taxon>Gunneridae</taxon>
        <taxon>Pentapetalae</taxon>
        <taxon>rosids</taxon>
        <taxon>fabids</taxon>
        <taxon>Malpighiales</taxon>
        <taxon>Salicaceae</taxon>
        <taxon>Saliceae</taxon>
        <taxon>Populus</taxon>
    </lineage>
</organism>